<keyword evidence="2" id="KW-0001">2Fe-2S</keyword>
<dbReference type="GO" id="GO:0051537">
    <property type="term" value="F:2 iron, 2 sulfur cluster binding"/>
    <property type="evidence" value="ECO:0007669"/>
    <property type="project" value="UniProtKB-KW"/>
</dbReference>
<dbReference type="RefSeq" id="XP_015234234.1">
    <property type="nucleotide sequence ID" value="XM_015378748.1"/>
</dbReference>
<evidence type="ECO:0000256" key="5">
    <source>
        <dbReference type="ARBA" id="ARBA00022990"/>
    </source>
</evidence>
<evidence type="ECO:0000313" key="10">
    <source>
        <dbReference type="Ensembl" id="ENSCVAP00000001049.1"/>
    </source>
</evidence>
<dbReference type="InterPro" id="IPR036922">
    <property type="entry name" value="Rieske_2Fe-2S_sf"/>
</dbReference>
<dbReference type="Proteomes" id="UP000265020">
    <property type="component" value="Unassembled WGS sequence"/>
</dbReference>
<evidence type="ECO:0000259" key="9">
    <source>
        <dbReference type="PROSITE" id="PS51296"/>
    </source>
</evidence>
<keyword evidence="7" id="KW-0411">Iron-sulfur</keyword>
<dbReference type="Ensembl" id="ENSCVAT00000014055.1">
    <property type="protein sequence ID" value="ENSCVAP00000001049.1"/>
    <property type="gene ID" value="ENSCVAG00000001995.1"/>
</dbReference>
<dbReference type="GeneTree" id="ENSGT00390000018225"/>
<dbReference type="OrthoDB" id="426882at2759"/>
<keyword evidence="6" id="KW-0408">Iron</keyword>
<evidence type="ECO:0000256" key="2">
    <source>
        <dbReference type="ARBA" id="ARBA00022714"/>
    </source>
</evidence>
<dbReference type="RefSeq" id="XP_015234236.1">
    <property type="nucleotide sequence ID" value="XM_015378750.1"/>
</dbReference>
<dbReference type="OMA" id="ISIAIWY"/>
<dbReference type="RefSeq" id="XP_015234235.1">
    <property type="nucleotide sequence ID" value="XM_015378749.1"/>
</dbReference>
<dbReference type="SUPFAM" id="SSF50022">
    <property type="entry name" value="ISP domain"/>
    <property type="match status" value="1"/>
</dbReference>
<dbReference type="KEGG" id="cvg:107087267"/>
<evidence type="ECO:0000313" key="11">
    <source>
        <dbReference type="Proteomes" id="UP000265020"/>
    </source>
</evidence>
<feature type="domain" description="Rieske" evidence="9">
    <location>
        <begin position="16"/>
        <end position="131"/>
    </location>
</feature>
<dbReference type="GO" id="GO:0046872">
    <property type="term" value="F:metal ion binding"/>
    <property type="evidence" value="ECO:0007669"/>
    <property type="project" value="UniProtKB-KW"/>
</dbReference>
<reference evidence="10" key="2">
    <citation type="submission" date="2025-09" db="UniProtKB">
        <authorList>
            <consortium name="Ensembl"/>
        </authorList>
    </citation>
    <scope>IDENTIFICATION</scope>
</reference>
<dbReference type="GeneID" id="107087267"/>
<proteinExistence type="predicted"/>
<dbReference type="PANTHER" id="PTHR21496">
    <property type="entry name" value="FERREDOXIN-RELATED"/>
    <property type="match status" value="1"/>
</dbReference>
<dbReference type="CDD" id="cd03467">
    <property type="entry name" value="Rieske"/>
    <property type="match status" value="1"/>
</dbReference>
<dbReference type="Gene3D" id="2.102.10.10">
    <property type="entry name" value="Rieske [2Fe-2S] iron-sulphur domain"/>
    <property type="match status" value="1"/>
</dbReference>
<sequence>MSSEEVSPPSSSPTMHFIGKKADIVKAGRVTKQVNGCRDVLVMYHHGQLYALDMRCYHAGGSLQNGDIEEFNGRLCIVCPWHKYKITLAEGEGLYQAVDDPTVRPLRSHWRSKGIKQRVHKVTEVGGDVYVTLNDSSDPIESDVYQTEKYRTGTFNMQPKVKT</sequence>
<protein>
    <recommendedName>
        <fullName evidence="8 9">Rieske domain-containing protein</fullName>
    </recommendedName>
</protein>
<keyword evidence="5" id="KW-0007">Acetylation</keyword>
<evidence type="ECO:0000256" key="1">
    <source>
        <dbReference type="ARBA" id="ARBA00022553"/>
    </source>
</evidence>
<accession>A0A3Q2C8M6</accession>
<dbReference type="PROSITE" id="PS51296">
    <property type="entry name" value="RIESKE"/>
    <property type="match status" value="1"/>
</dbReference>
<dbReference type="InterPro" id="IPR017941">
    <property type="entry name" value="Rieske_2Fe-2S"/>
</dbReference>
<evidence type="ECO:0000256" key="3">
    <source>
        <dbReference type="ARBA" id="ARBA00022723"/>
    </source>
</evidence>
<dbReference type="PANTHER" id="PTHR21496:SF16">
    <property type="entry name" value="RIESKE DOMAIN-CONTAINING PROTEIN-LIKE"/>
    <property type="match status" value="1"/>
</dbReference>
<evidence type="ECO:0000256" key="8">
    <source>
        <dbReference type="ARBA" id="ARBA00071952"/>
    </source>
</evidence>
<evidence type="ECO:0000256" key="7">
    <source>
        <dbReference type="ARBA" id="ARBA00023014"/>
    </source>
</evidence>
<name>A0A3Q2C8M6_CYPVA</name>
<dbReference type="InterPro" id="IPR054716">
    <property type="entry name" value="Sol_Rieske_ferrdox_dom"/>
</dbReference>
<reference evidence="10" key="1">
    <citation type="submission" date="2025-08" db="UniProtKB">
        <authorList>
            <consortium name="Ensembl"/>
        </authorList>
    </citation>
    <scope>IDENTIFICATION</scope>
</reference>
<evidence type="ECO:0000256" key="6">
    <source>
        <dbReference type="ARBA" id="ARBA00023004"/>
    </source>
</evidence>
<dbReference type="FunFam" id="2.102.10.10:FF:000009">
    <property type="entry name" value="Rieske Fe-S domain containing"/>
    <property type="match status" value="1"/>
</dbReference>
<evidence type="ECO:0000256" key="4">
    <source>
        <dbReference type="ARBA" id="ARBA00022737"/>
    </source>
</evidence>
<organism evidence="10 11">
    <name type="scientific">Cyprinodon variegatus</name>
    <name type="common">Sheepshead minnow</name>
    <dbReference type="NCBI Taxonomy" id="28743"/>
    <lineage>
        <taxon>Eukaryota</taxon>
        <taxon>Metazoa</taxon>
        <taxon>Chordata</taxon>
        <taxon>Craniata</taxon>
        <taxon>Vertebrata</taxon>
        <taxon>Euteleostomi</taxon>
        <taxon>Actinopterygii</taxon>
        <taxon>Neopterygii</taxon>
        <taxon>Teleostei</taxon>
        <taxon>Neoteleostei</taxon>
        <taxon>Acanthomorphata</taxon>
        <taxon>Ovalentaria</taxon>
        <taxon>Atherinomorphae</taxon>
        <taxon>Cyprinodontiformes</taxon>
        <taxon>Cyprinodontidae</taxon>
        <taxon>Cyprinodon</taxon>
    </lineage>
</organism>
<keyword evidence="11" id="KW-1185">Reference proteome</keyword>
<keyword evidence="4" id="KW-0677">Repeat</keyword>
<keyword evidence="1" id="KW-0597">Phosphoprotein</keyword>
<dbReference type="AlphaFoldDB" id="A0A3Q2C8M6"/>
<keyword evidence="3" id="KW-0479">Metal-binding</keyword>
<dbReference type="Pfam" id="PF22543">
    <property type="entry name" value="Rieske_4"/>
    <property type="match status" value="1"/>
</dbReference>